<evidence type="ECO:0000313" key="2">
    <source>
        <dbReference type="EMBL" id="GCC33806.1"/>
    </source>
</evidence>
<evidence type="ECO:0000256" key="1">
    <source>
        <dbReference type="SAM" id="MobiDB-lite"/>
    </source>
</evidence>
<keyword evidence="3" id="KW-1185">Reference proteome</keyword>
<feature type="region of interest" description="Disordered" evidence="1">
    <location>
        <begin position="1"/>
        <end position="133"/>
    </location>
</feature>
<sequence>MLIKSANEAAERAPRLLPMPAKGILGQTRPDQPRPDQTRPAQTSPDQTRSDQTKPDQIRPDQIRPDQIRPDQTRSDQTRPDQTRSDQTRPDQTRPDQTRPDQTRSDQTRPDQTRPAQTRSDQTRPDYWLGKPRPLEFGARTHFVFSCRRYKDKEQLEPRHMFRCSSCPEPPPHLKPPKEDGIQPTVGSLHISVCLSSEKPFYEVSPERALKKISKIHYINETW</sequence>
<comment type="caution">
    <text evidence="2">The sequence shown here is derived from an EMBL/GenBank/DDBJ whole genome shotgun (WGS) entry which is preliminary data.</text>
</comment>
<dbReference type="STRING" id="137246.A0A401STV9"/>
<dbReference type="AlphaFoldDB" id="A0A401STV9"/>
<dbReference type="OrthoDB" id="8962799at2759"/>
<reference evidence="2 3" key="1">
    <citation type="journal article" date="2018" name="Nat. Ecol. Evol.">
        <title>Shark genomes provide insights into elasmobranch evolution and the origin of vertebrates.</title>
        <authorList>
            <person name="Hara Y"/>
            <person name="Yamaguchi K"/>
            <person name="Onimaru K"/>
            <person name="Kadota M"/>
            <person name="Koyanagi M"/>
            <person name="Keeley SD"/>
            <person name="Tatsumi K"/>
            <person name="Tanaka K"/>
            <person name="Motone F"/>
            <person name="Kageyama Y"/>
            <person name="Nozu R"/>
            <person name="Adachi N"/>
            <person name="Nishimura O"/>
            <person name="Nakagawa R"/>
            <person name="Tanegashima C"/>
            <person name="Kiyatake I"/>
            <person name="Matsumoto R"/>
            <person name="Murakumo K"/>
            <person name="Nishida K"/>
            <person name="Terakita A"/>
            <person name="Kuratani S"/>
            <person name="Sato K"/>
            <person name="Hyodo S Kuraku.S."/>
        </authorList>
    </citation>
    <scope>NUCLEOTIDE SEQUENCE [LARGE SCALE GENOMIC DNA]</scope>
</reference>
<gene>
    <name evidence="2" type="ORF">chiPu_0012277</name>
</gene>
<dbReference type="PANTHER" id="PTHR17571:SF34">
    <property type="entry name" value="ACROSOMAL PROTEIN SP-10"/>
    <property type="match status" value="1"/>
</dbReference>
<protein>
    <submittedName>
        <fullName evidence="2">Uncharacterized protein</fullName>
    </submittedName>
</protein>
<dbReference type="EMBL" id="BEZZ01000546">
    <property type="protein sequence ID" value="GCC33806.1"/>
    <property type="molecule type" value="Genomic_DNA"/>
</dbReference>
<organism evidence="2 3">
    <name type="scientific">Chiloscyllium punctatum</name>
    <name type="common">Brownbanded bambooshark</name>
    <name type="synonym">Hemiscyllium punctatum</name>
    <dbReference type="NCBI Taxonomy" id="137246"/>
    <lineage>
        <taxon>Eukaryota</taxon>
        <taxon>Metazoa</taxon>
        <taxon>Chordata</taxon>
        <taxon>Craniata</taxon>
        <taxon>Vertebrata</taxon>
        <taxon>Chondrichthyes</taxon>
        <taxon>Elasmobranchii</taxon>
        <taxon>Galeomorphii</taxon>
        <taxon>Galeoidea</taxon>
        <taxon>Orectolobiformes</taxon>
        <taxon>Hemiscylliidae</taxon>
        <taxon>Chiloscyllium</taxon>
    </lineage>
</organism>
<proteinExistence type="predicted"/>
<dbReference type="PANTHER" id="PTHR17571">
    <property type="entry name" value="URINARY PROTEIN RUP /ACROSOMAL PROTEIN SP-10"/>
    <property type="match status" value="1"/>
</dbReference>
<dbReference type="InterPro" id="IPR052671">
    <property type="entry name" value="Acrosomal_SP-10-like"/>
</dbReference>
<feature type="region of interest" description="Disordered" evidence="1">
    <location>
        <begin position="164"/>
        <end position="185"/>
    </location>
</feature>
<accession>A0A401STV9</accession>
<dbReference type="Proteomes" id="UP000287033">
    <property type="component" value="Unassembled WGS sequence"/>
</dbReference>
<evidence type="ECO:0000313" key="3">
    <source>
        <dbReference type="Proteomes" id="UP000287033"/>
    </source>
</evidence>
<name>A0A401STV9_CHIPU</name>
<feature type="compositionally biased region" description="Basic and acidic residues" evidence="1">
    <location>
        <begin position="48"/>
        <end position="112"/>
    </location>
</feature>